<reference evidence="1" key="1">
    <citation type="journal article" date="2021" name="Proc. Natl. Acad. Sci. U.S.A.">
        <title>A Catalog of Tens of Thousands of Viruses from Human Metagenomes Reveals Hidden Associations with Chronic Diseases.</title>
        <authorList>
            <person name="Tisza M.J."/>
            <person name="Buck C.B."/>
        </authorList>
    </citation>
    <scope>NUCLEOTIDE SEQUENCE</scope>
    <source>
        <strain evidence="1">CtD6g5</strain>
    </source>
</reference>
<name>A0A8S5MSE7_9CAUD</name>
<evidence type="ECO:0000313" key="1">
    <source>
        <dbReference type="EMBL" id="DAD84991.1"/>
    </source>
</evidence>
<sequence length="54" mass="6507">MLIKVDMMIHKIYYYVNRHPLLFGTIHFVLWCFNQCYGCALTEILENLLDGILW</sequence>
<proteinExistence type="predicted"/>
<organism evidence="1">
    <name type="scientific">Siphoviridae sp. ctD6g5</name>
    <dbReference type="NCBI Taxonomy" id="2826196"/>
    <lineage>
        <taxon>Viruses</taxon>
        <taxon>Duplodnaviria</taxon>
        <taxon>Heunggongvirae</taxon>
        <taxon>Uroviricota</taxon>
        <taxon>Caudoviricetes</taxon>
    </lineage>
</organism>
<protein>
    <submittedName>
        <fullName evidence="1">Uncharacterized protein</fullName>
    </submittedName>
</protein>
<accession>A0A8S5MSE7</accession>
<dbReference type="EMBL" id="BK014970">
    <property type="protein sequence ID" value="DAD84991.1"/>
    <property type="molecule type" value="Genomic_DNA"/>
</dbReference>